<comment type="subcellular location">
    <subcellularLocation>
        <location evidence="1">Vacuole membrane</location>
        <topology evidence="1">Multi-pass membrane protein</topology>
    </subcellularLocation>
</comment>
<accession>A0A9P7YUD2</accession>
<comment type="caution">
    <text evidence="1">Lacks conserved residue(s) required for the propagation of feature annotation.</text>
</comment>
<dbReference type="EMBL" id="MU254723">
    <property type="protein sequence ID" value="KAG9239916.1"/>
    <property type="molecule type" value="Genomic_DNA"/>
</dbReference>
<dbReference type="OrthoDB" id="42657at2759"/>
<comment type="function">
    <text evidence="1">Vacuolar effluxer which mediate the efflux of amino acids resulting from autophagic degradation. The release of autophagic amino acids allows the maintenance of protein synthesis and viability during nitrogen starvation.</text>
</comment>
<evidence type="ECO:0000313" key="3">
    <source>
        <dbReference type="Proteomes" id="UP000887226"/>
    </source>
</evidence>
<dbReference type="AlphaFoldDB" id="A0A9P7YUD2"/>
<feature type="transmembrane region" description="Helical" evidence="1">
    <location>
        <begin position="105"/>
        <end position="124"/>
    </location>
</feature>
<dbReference type="GO" id="GO:0005774">
    <property type="term" value="C:vacuolar membrane"/>
    <property type="evidence" value="ECO:0007669"/>
    <property type="project" value="UniProtKB-SubCell"/>
</dbReference>
<keyword evidence="1" id="KW-1133">Transmembrane helix</keyword>
<evidence type="ECO:0000313" key="2">
    <source>
        <dbReference type="EMBL" id="KAG9239916.1"/>
    </source>
</evidence>
<comment type="caution">
    <text evidence="2">The sequence shown here is derived from an EMBL/GenBank/DDBJ whole genome shotgun (WGS) entry which is preliminary data.</text>
</comment>
<keyword evidence="3" id="KW-1185">Reference proteome</keyword>
<keyword evidence="1" id="KW-0813">Transport</keyword>
<dbReference type="GO" id="GO:0006914">
    <property type="term" value="P:autophagy"/>
    <property type="evidence" value="ECO:0007669"/>
    <property type="project" value="UniProtKB-KW"/>
</dbReference>
<organism evidence="2 3">
    <name type="scientific">Calycina marina</name>
    <dbReference type="NCBI Taxonomy" id="1763456"/>
    <lineage>
        <taxon>Eukaryota</taxon>
        <taxon>Fungi</taxon>
        <taxon>Dikarya</taxon>
        <taxon>Ascomycota</taxon>
        <taxon>Pezizomycotina</taxon>
        <taxon>Leotiomycetes</taxon>
        <taxon>Helotiales</taxon>
        <taxon>Pezizellaceae</taxon>
        <taxon>Calycina</taxon>
    </lineage>
</organism>
<feature type="transmembrane region" description="Helical" evidence="1">
    <location>
        <begin position="74"/>
        <end position="93"/>
    </location>
</feature>
<keyword evidence="1" id="KW-0926">Vacuole</keyword>
<keyword evidence="1" id="KW-0029">Amino-acid transport</keyword>
<dbReference type="Proteomes" id="UP000887226">
    <property type="component" value="Unassembled WGS sequence"/>
</dbReference>
<dbReference type="GO" id="GO:0006865">
    <property type="term" value="P:amino acid transport"/>
    <property type="evidence" value="ECO:0007669"/>
    <property type="project" value="UniProtKB-KW"/>
</dbReference>
<comment type="similarity">
    <text evidence="1">Belongs to the ATG22 family.</text>
</comment>
<reference evidence="2" key="1">
    <citation type="journal article" date="2021" name="IMA Fungus">
        <title>Genomic characterization of three marine fungi, including Emericellopsis atlantica sp. nov. with signatures of a generalist lifestyle and marine biomass degradation.</title>
        <authorList>
            <person name="Hagestad O.C."/>
            <person name="Hou L."/>
            <person name="Andersen J.H."/>
            <person name="Hansen E.H."/>
            <person name="Altermark B."/>
            <person name="Li C."/>
            <person name="Kuhnert E."/>
            <person name="Cox R.J."/>
            <person name="Crous P.W."/>
            <person name="Spatafora J.W."/>
            <person name="Lail K."/>
            <person name="Amirebrahimi M."/>
            <person name="Lipzen A."/>
            <person name="Pangilinan J."/>
            <person name="Andreopoulos W."/>
            <person name="Hayes R.D."/>
            <person name="Ng V."/>
            <person name="Grigoriev I.V."/>
            <person name="Jackson S.A."/>
            <person name="Sutton T.D.S."/>
            <person name="Dobson A.D.W."/>
            <person name="Rama T."/>
        </authorList>
    </citation>
    <scope>NUCLEOTIDE SEQUENCE</scope>
    <source>
        <strain evidence="2">TRa3180A</strain>
    </source>
</reference>
<sequence length="126" mass="13946">MAFSPVVHWKKDTALNSYIFTLLLIGLPFTIFATYVIYQLQVIGFIIGSDLDGLPCSTYCIVPFGSQNLDLNSVILYLNAMGFGLGGFLSLFISAYADFLKNKSNIVTVVIVPYGVFAIPAYWLRD</sequence>
<dbReference type="Pfam" id="PF11700">
    <property type="entry name" value="ATG22"/>
    <property type="match status" value="1"/>
</dbReference>
<keyword evidence="1" id="KW-0072">Autophagy</keyword>
<evidence type="ECO:0000256" key="1">
    <source>
        <dbReference type="RuleBase" id="RU363073"/>
    </source>
</evidence>
<proteinExistence type="inferred from homology"/>
<protein>
    <recommendedName>
        <fullName evidence="1">Autophagy-related protein</fullName>
    </recommendedName>
</protein>
<keyword evidence="1" id="KW-0812">Transmembrane</keyword>
<dbReference type="InterPro" id="IPR024671">
    <property type="entry name" value="Atg22-like"/>
</dbReference>
<gene>
    <name evidence="2" type="ORF">BJ878DRAFT_546828</name>
</gene>
<keyword evidence="1" id="KW-0472">Membrane</keyword>
<name>A0A9P7YUD2_9HELO</name>
<feature type="transmembrane region" description="Helical" evidence="1">
    <location>
        <begin position="18"/>
        <end position="38"/>
    </location>
</feature>